<dbReference type="SMART" id="SM00044">
    <property type="entry name" value="CYCc"/>
    <property type="match status" value="1"/>
</dbReference>
<comment type="subcellular location">
    <subcellularLocation>
        <location evidence="1">Cell membrane</location>
        <topology evidence="1">Multi-pass membrane protein</topology>
    </subcellularLocation>
</comment>
<dbReference type="InterPro" id="IPR013767">
    <property type="entry name" value="PAS_fold"/>
</dbReference>
<feature type="domain" description="HAMP" evidence="8">
    <location>
        <begin position="313"/>
        <end position="366"/>
    </location>
</feature>
<dbReference type="SUPFAM" id="SSF158472">
    <property type="entry name" value="HAMP domain-like"/>
    <property type="match status" value="1"/>
</dbReference>
<dbReference type="Gene3D" id="6.10.340.10">
    <property type="match status" value="1"/>
</dbReference>
<dbReference type="OrthoDB" id="9806704at2"/>
<keyword evidence="3 6" id="KW-0812">Transmembrane</keyword>
<protein>
    <submittedName>
        <fullName evidence="9">Uncharacterized protein</fullName>
    </submittedName>
</protein>
<evidence type="ECO:0000256" key="1">
    <source>
        <dbReference type="ARBA" id="ARBA00004651"/>
    </source>
</evidence>
<proteinExistence type="predicted"/>
<dbReference type="GO" id="GO:0006355">
    <property type="term" value="P:regulation of DNA-templated transcription"/>
    <property type="evidence" value="ECO:0007669"/>
    <property type="project" value="InterPro"/>
</dbReference>
<organism evidence="9 10">
    <name type="scientific">Marinobacterium aestuarii</name>
    <dbReference type="NCBI Taxonomy" id="1821621"/>
    <lineage>
        <taxon>Bacteria</taxon>
        <taxon>Pseudomonadati</taxon>
        <taxon>Pseudomonadota</taxon>
        <taxon>Gammaproteobacteria</taxon>
        <taxon>Oceanospirillales</taxon>
        <taxon>Oceanospirillaceae</taxon>
        <taxon>Marinobacterium</taxon>
    </lineage>
</organism>
<dbReference type="Gene3D" id="3.30.70.1230">
    <property type="entry name" value="Nucleotide cyclase"/>
    <property type="match status" value="1"/>
</dbReference>
<sequence>MSRVSKGRRLLRSPARLLGPEGSLSRRLHQRVLLLGIIAIIGFVFVIVTGLLGAQNRQERQFHEAGLQATRAFDSYLLDVRSDLIATAAALGPSADQSDLLRQLIARRPTLFELQLIDADGRILIQRNRVGRPYQIEVSEQPWFSAVRAGYSYLGAVDFGEFSVPTVTLAAPVTDELGVFAASLVARFDLTTLWNIAISLPVAESGYVYISDQQGQLVAHRNLRLLYSDATLQSLIGRSPQAIADGNLHIYPALDGRWVLGFGMAFELAPWFAIVEQPLFEALGPSVMLALGMLLALVLAAWLVRSILRFTRVQILRPLALLRGGVERLQQGDLQARTRVPAGHGELSQLGDAFDQMTEQLQAREQQLRQSLADTTELKNLLDNVFASIVSGVMTTDLQGRITLCNLAALRILDYPHSKMLVGQTVASLRPPLNALLLPHVQSVCRAHEPLIGLEVSPVLEERGKVHLRCNLSVLRGAEQVLGIAIVIDDVTTLKQMEAQRRLLEHMVSPAILSQIDPDRLQLGGQRREITALFADIHGFTRISEQLTPEKLVGLLNRYLGAMADAVLAQEGTIDKFLGDAIMAWFNAPLPQVDHALRAVRTALQIRSAIEQLHEELPAALRLSFGVGIHTGEAVLGLVGTQARIEYTAIGDDVNTAKRIQEHSGINQILISAQIYQAVQDDVEVRPLQRIKVKGKQKPLEVYEVIGLKKQVQGAR</sequence>
<evidence type="ECO:0000313" key="9">
    <source>
        <dbReference type="EMBL" id="ANG61143.1"/>
    </source>
</evidence>
<dbReference type="SMART" id="SM00091">
    <property type="entry name" value="PAS"/>
    <property type="match status" value="1"/>
</dbReference>
<evidence type="ECO:0000256" key="5">
    <source>
        <dbReference type="ARBA" id="ARBA00023136"/>
    </source>
</evidence>
<dbReference type="CDD" id="cd00130">
    <property type="entry name" value="PAS"/>
    <property type="match status" value="1"/>
</dbReference>
<dbReference type="InterPro" id="IPR035965">
    <property type="entry name" value="PAS-like_dom_sf"/>
</dbReference>
<keyword evidence="4 6" id="KW-1133">Transmembrane helix</keyword>
<feature type="domain" description="Guanylate cyclase" evidence="7">
    <location>
        <begin position="531"/>
        <end position="661"/>
    </location>
</feature>
<evidence type="ECO:0000256" key="3">
    <source>
        <dbReference type="ARBA" id="ARBA00022692"/>
    </source>
</evidence>
<dbReference type="CDD" id="cd07302">
    <property type="entry name" value="CHD"/>
    <property type="match status" value="1"/>
</dbReference>
<dbReference type="Proteomes" id="UP000078070">
    <property type="component" value="Chromosome"/>
</dbReference>
<keyword evidence="2" id="KW-1003">Cell membrane</keyword>
<evidence type="ECO:0000256" key="4">
    <source>
        <dbReference type="ARBA" id="ARBA00022989"/>
    </source>
</evidence>
<keyword evidence="10" id="KW-1185">Reference proteome</keyword>
<dbReference type="EMBL" id="CP015839">
    <property type="protein sequence ID" value="ANG61143.1"/>
    <property type="molecule type" value="Genomic_DNA"/>
</dbReference>
<dbReference type="Pfam" id="PF00211">
    <property type="entry name" value="Guanylate_cyc"/>
    <property type="match status" value="1"/>
</dbReference>
<dbReference type="Gene3D" id="3.30.450.20">
    <property type="entry name" value="PAS domain"/>
    <property type="match status" value="2"/>
</dbReference>
<dbReference type="PANTHER" id="PTHR43081:SF1">
    <property type="entry name" value="ADENYLATE CYCLASE, TERMINAL-DIFFERENTIATION SPECIFIC"/>
    <property type="match status" value="1"/>
</dbReference>
<feature type="transmembrane region" description="Helical" evidence="6">
    <location>
        <begin position="287"/>
        <end position="308"/>
    </location>
</feature>
<gene>
    <name evidence="9" type="ORF">A8C75_00845</name>
</gene>
<dbReference type="AlphaFoldDB" id="A0A1A9EUD0"/>
<keyword evidence="5 6" id="KW-0472">Membrane</keyword>
<evidence type="ECO:0000313" key="10">
    <source>
        <dbReference type="Proteomes" id="UP000078070"/>
    </source>
</evidence>
<name>A0A1A9EUD0_9GAMM</name>
<dbReference type="PANTHER" id="PTHR43081">
    <property type="entry name" value="ADENYLATE CYCLASE, TERMINAL-DIFFERENTIATION SPECIFIC-RELATED"/>
    <property type="match status" value="1"/>
</dbReference>
<dbReference type="SUPFAM" id="SSF55785">
    <property type="entry name" value="PYP-like sensor domain (PAS domain)"/>
    <property type="match status" value="1"/>
</dbReference>
<dbReference type="KEGG" id="mars:A8C75_00845"/>
<dbReference type="Pfam" id="PF00672">
    <property type="entry name" value="HAMP"/>
    <property type="match status" value="1"/>
</dbReference>
<dbReference type="SUPFAM" id="SSF55073">
    <property type="entry name" value="Nucleotide cyclase"/>
    <property type="match status" value="1"/>
</dbReference>
<dbReference type="STRING" id="1821621.A8C75_00845"/>
<dbReference type="RefSeq" id="WP_067376749.1">
    <property type="nucleotide sequence ID" value="NZ_CP015839.1"/>
</dbReference>
<feature type="transmembrane region" description="Helical" evidence="6">
    <location>
        <begin position="32"/>
        <end position="54"/>
    </location>
</feature>
<dbReference type="Pfam" id="PF02743">
    <property type="entry name" value="dCache_1"/>
    <property type="match status" value="1"/>
</dbReference>
<reference evidence="9 10" key="2">
    <citation type="journal article" date="2018" name="Int. J. Syst. Evol. Microbiol.">
        <title>Marinobacterium aestuarii sp. nov., a benzene-degrading marine bacterium isolated from estuary sediment.</title>
        <authorList>
            <person name="Bae S.S."/>
            <person name="Jung J."/>
            <person name="Chung D."/>
            <person name="Baek K."/>
        </authorList>
    </citation>
    <scope>NUCLEOTIDE SEQUENCE [LARGE SCALE GENOMIC DNA]</scope>
    <source>
        <strain evidence="9 10">ST58-10</strain>
    </source>
</reference>
<dbReference type="GO" id="GO:0004016">
    <property type="term" value="F:adenylate cyclase activity"/>
    <property type="evidence" value="ECO:0007669"/>
    <property type="project" value="UniProtKB-ARBA"/>
</dbReference>
<dbReference type="GO" id="GO:0005886">
    <property type="term" value="C:plasma membrane"/>
    <property type="evidence" value="ECO:0007669"/>
    <property type="project" value="UniProtKB-SubCell"/>
</dbReference>
<dbReference type="CDD" id="cd12914">
    <property type="entry name" value="PDC1_DGC_like"/>
    <property type="match status" value="1"/>
</dbReference>
<dbReference type="InterPro" id="IPR033479">
    <property type="entry name" value="dCache_1"/>
</dbReference>
<dbReference type="GO" id="GO:0009190">
    <property type="term" value="P:cyclic nucleotide biosynthetic process"/>
    <property type="evidence" value="ECO:0007669"/>
    <property type="project" value="InterPro"/>
</dbReference>
<dbReference type="SMART" id="SM00304">
    <property type="entry name" value="HAMP"/>
    <property type="match status" value="1"/>
</dbReference>
<evidence type="ECO:0000259" key="7">
    <source>
        <dbReference type="PROSITE" id="PS50125"/>
    </source>
</evidence>
<evidence type="ECO:0000256" key="2">
    <source>
        <dbReference type="ARBA" id="ARBA00022475"/>
    </source>
</evidence>
<dbReference type="InterPro" id="IPR000014">
    <property type="entry name" value="PAS"/>
</dbReference>
<feature type="transmembrane region" description="Helical" evidence="6">
    <location>
        <begin position="258"/>
        <end position="275"/>
    </location>
</feature>
<accession>A0A1A9EUD0</accession>
<dbReference type="NCBIfam" id="TIGR00229">
    <property type="entry name" value="sensory_box"/>
    <property type="match status" value="1"/>
</dbReference>
<dbReference type="PROSITE" id="PS50125">
    <property type="entry name" value="GUANYLATE_CYCLASE_2"/>
    <property type="match status" value="1"/>
</dbReference>
<dbReference type="InterPro" id="IPR029787">
    <property type="entry name" value="Nucleotide_cyclase"/>
</dbReference>
<dbReference type="GO" id="GO:0035556">
    <property type="term" value="P:intracellular signal transduction"/>
    <property type="evidence" value="ECO:0007669"/>
    <property type="project" value="InterPro"/>
</dbReference>
<evidence type="ECO:0000256" key="6">
    <source>
        <dbReference type="SAM" id="Phobius"/>
    </source>
</evidence>
<dbReference type="InterPro" id="IPR003660">
    <property type="entry name" value="HAMP_dom"/>
</dbReference>
<dbReference type="Pfam" id="PF00989">
    <property type="entry name" value="PAS"/>
    <property type="match status" value="1"/>
</dbReference>
<dbReference type="CDD" id="cd18774">
    <property type="entry name" value="PDC2_HK_sensor"/>
    <property type="match status" value="1"/>
</dbReference>
<dbReference type="InterPro" id="IPR050697">
    <property type="entry name" value="Adenylyl/Guanylyl_Cyclase_3/4"/>
</dbReference>
<reference evidence="10" key="1">
    <citation type="submission" date="2016-05" db="EMBL/GenBank/DDBJ databases">
        <authorList>
            <person name="Baek K."/>
            <person name="Yang S.-J."/>
        </authorList>
    </citation>
    <scope>NUCLEOTIDE SEQUENCE [LARGE SCALE GENOMIC DNA]</scope>
    <source>
        <strain evidence="10">ST58-10</strain>
    </source>
</reference>
<evidence type="ECO:0000259" key="8">
    <source>
        <dbReference type="PROSITE" id="PS50885"/>
    </source>
</evidence>
<dbReference type="InterPro" id="IPR001054">
    <property type="entry name" value="A/G_cyclase"/>
</dbReference>
<dbReference type="CDD" id="cd06225">
    <property type="entry name" value="HAMP"/>
    <property type="match status" value="1"/>
</dbReference>
<dbReference type="PROSITE" id="PS50885">
    <property type="entry name" value="HAMP"/>
    <property type="match status" value="1"/>
</dbReference>